<reference evidence="4" key="1">
    <citation type="submission" date="2019-11" db="EMBL/GenBank/DDBJ databases">
        <authorList>
            <person name="Feng L."/>
        </authorList>
    </citation>
    <scope>NUCLEOTIDE SEQUENCE</scope>
    <source>
        <strain evidence="4">BgluceraseaLFYP119</strain>
    </source>
</reference>
<dbReference type="PROSITE" id="PS51186">
    <property type="entry name" value="GNAT"/>
    <property type="match status" value="1"/>
</dbReference>
<organism evidence="4">
    <name type="scientific">Blautia glucerasea</name>
    <dbReference type="NCBI Taxonomy" id="536633"/>
    <lineage>
        <taxon>Bacteria</taxon>
        <taxon>Bacillati</taxon>
        <taxon>Bacillota</taxon>
        <taxon>Clostridia</taxon>
        <taxon>Lachnospirales</taxon>
        <taxon>Lachnospiraceae</taxon>
        <taxon>Blautia</taxon>
    </lineage>
</organism>
<dbReference type="EMBL" id="CACRST010000024">
    <property type="protein sequence ID" value="VYT24805.1"/>
    <property type="molecule type" value="Genomic_DNA"/>
</dbReference>
<keyword evidence="1 4" id="KW-0808">Transferase</keyword>
<dbReference type="GO" id="GO:0016747">
    <property type="term" value="F:acyltransferase activity, transferring groups other than amino-acyl groups"/>
    <property type="evidence" value="ECO:0007669"/>
    <property type="project" value="InterPro"/>
</dbReference>
<dbReference type="RefSeq" id="WP_156354901.1">
    <property type="nucleotide sequence ID" value="NZ_CACRST010000024.1"/>
</dbReference>
<dbReference type="PANTHER" id="PTHR42919">
    <property type="entry name" value="N-ALPHA-ACETYLTRANSFERASE"/>
    <property type="match status" value="1"/>
</dbReference>
<protein>
    <submittedName>
        <fullName evidence="4">Acetyltransferase (GNAT) family protein</fullName>
    </submittedName>
</protein>
<evidence type="ECO:0000256" key="2">
    <source>
        <dbReference type="ARBA" id="ARBA00023315"/>
    </source>
</evidence>
<dbReference type="CDD" id="cd04301">
    <property type="entry name" value="NAT_SF"/>
    <property type="match status" value="1"/>
</dbReference>
<dbReference type="Gene3D" id="3.40.630.30">
    <property type="match status" value="1"/>
</dbReference>
<proteinExistence type="predicted"/>
<dbReference type="InterPro" id="IPR016181">
    <property type="entry name" value="Acyl_CoA_acyltransferase"/>
</dbReference>
<gene>
    <name evidence="4" type="ORF">BGLFYP119_02440</name>
</gene>
<dbReference type="PANTHER" id="PTHR42919:SF8">
    <property type="entry name" value="N-ALPHA-ACETYLTRANSFERASE 50"/>
    <property type="match status" value="1"/>
</dbReference>
<dbReference type="InterPro" id="IPR000182">
    <property type="entry name" value="GNAT_dom"/>
</dbReference>
<accession>A0A6N2V2B5</accession>
<dbReference type="InterPro" id="IPR051556">
    <property type="entry name" value="N-term/lysine_N-AcTrnsfr"/>
</dbReference>
<dbReference type="AlphaFoldDB" id="A0A6N2V2B5"/>
<keyword evidence="2" id="KW-0012">Acyltransferase</keyword>
<name>A0A6N2V2B5_9FIRM</name>
<evidence type="ECO:0000259" key="3">
    <source>
        <dbReference type="PROSITE" id="PS51186"/>
    </source>
</evidence>
<dbReference type="SUPFAM" id="SSF55729">
    <property type="entry name" value="Acyl-CoA N-acyltransferases (Nat)"/>
    <property type="match status" value="1"/>
</dbReference>
<dbReference type="Pfam" id="PF00583">
    <property type="entry name" value="Acetyltransf_1"/>
    <property type="match status" value="1"/>
</dbReference>
<evidence type="ECO:0000313" key="4">
    <source>
        <dbReference type="EMBL" id="VYT24805.1"/>
    </source>
</evidence>
<feature type="domain" description="N-acetyltransferase" evidence="3">
    <location>
        <begin position="13"/>
        <end position="153"/>
    </location>
</feature>
<sequence length="163" mass="18876">MVIERIKEEHLLKRIAPLTADFRVTLKSLKGIVSEPDVTEGLIELKEYLDAGFPIYAARDQETYCGYMVCRMEEPCVWVESIYVLPQYRKQGVASLLFAKAEELAYEYGGETVYNYVHPNNDGMIAFLRSRGYSVLNLLEIRKPYSEEKLTRKIIVDGKEFDY</sequence>
<evidence type="ECO:0000256" key="1">
    <source>
        <dbReference type="ARBA" id="ARBA00022679"/>
    </source>
</evidence>